<accession>R0HV95</accession>
<dbReference type="Proteomes" id="UP000029121">
    <property type="component" value="Unassembled WGS sequence"/>
</dbReference>
<evidence type="ECO:0000313" key="4">
    <source>
        <dbReference type="Proteomes" id="UP000029121"/>
    </source>
</evidence>
<protein>
    <recommendedName>
        <fullName evidence="5">Pollen Ole e 1 allergen and extensin family protein</fullName>
    </recommendedName>
</protein>
<dbReference type="EMBL" id="KB870808">
    <property type="protein sequence ID" value="EOA27978.1"/>
    <property type="molecule type" value="Genomic_DNA"/>
</dbReference>
<feature type="signal peptide" evidence="2">
    <location>
        <begin position="1"/>
        <end position="22"/>
    </location>
</feature>
<dbReference type="PANTHER" id="PTHR33470">
    <property type="entry name" value="OS01G0164075 PROTEIN"/>
    <property type="match status" value="1"/>
</dbReference>
<reference evidence="4" key="1">
    <citation type="journal article" date="2013" name="Nat. Genet.">
        <title>The Capsella rubella genome and the genomic consequences of rapid mating system evolution.</title>
        <authorList>
            <person name="Slotte T."/>
            <person name="Hazzouri K.M."/>
            <person name="Agren J.A."/>
            <person name="Koenig D."/>
            <person name="Maumus F."/>
            <person name="Guo Y.L."/>
            <person name="Steige K."/>
            <person name="Platts A.E."/>
            <person name="Escobar J.S."/>
            <person name="Newman L.K."/>
            <person name="Wang W."/>
            <person name="Mandakova T."/>
            <person name="Vello E."/>
            <person name="Smith L.M."/>
            <person name="Henz S.R."/>
            <person name="Steffen J."/>
            <person name="Takuno S."/>
            <person name="Brandvain Y."/>
            <person name="Coop G."/>
            <person name="Andolfatto P."/>
            <person name="Hu T.T."/>
            <person name="Blanchette M."/>
            <person name="Clark R.M."/>
            <person name="Quesneville H."/>
            <person name="Nordborg M."/>
            <person name="Gaut B.S."/>
            <person name="Lysak M.A."/>
            <person name="Jenkins J."/>
            <person name="Grimwood J."/>
            <person name="Chapman J."/>
            <person name="Prochnik S."/>
            <person name="Shu S."/>
            <person name="Rokhsar D."/>
            <person name="Schmutz J."/>
            <person name="Weigel D."/>
            <person name="Wright S.I."/>
        </authorList>
    </citation>
    <scope>NUCLEOTIDE SEQUENCE [LARGE SCALE GENOMIC DNA]</scope>
    <source>
        <strain evidence="4">cv. Monte Gargano</strain>
    </source>
</reference>
<evidence type="ECO:0000313" key="3">
    <source>
        <dbReference type="EMBL" id="EOA27978.1"/>
    </source>
</evidence>
<dbReference type="eggNOG" id="ENOG502S1TD">
    <property type="taxonomic scope" value="Eukaryota"/>
</dbReference>
<keyword evidence="4" id="KW-1185">Reference proteome</keyword>
<name>R0HV95_9BRAS</name>
<sequence>MAQTFSLAFVIAYMLLLSSLFAAGVTTVTEDGELLSSMIGVQGLIYCKQGSKLTPLQGAVARVTCERADEYGYEGEDVTVLSQATDAKGYFLATLSSSEVKDYFNSKNKVMRIKECRAFLELSPSDTCSFPTEINRGISGAILQKYRLVENKLKMKLFTVGPFVFSPQETDQDKSIPNGY</sequence>
<gene>
    <name evidence="3" type="ORF">CARUB_v10024151mg</name>
</gene>
<dbReference type="OrthoDB" id="1847243at2759"/>
<evidence type="ECO:0000256" key="1">
    <source>
        <dbReference type="ARBA" id="ARBA00022729"/>
    </source>
</evidence>
<feature type="chain" id="PRO_5004352437" description="Pollen Ole e 1 allergen and extensin family protein" evidence="2">
    <location>
        <begin position="23"/>
        <end position="180"/>
    </location>
</feature>
<proteinExistence type="predicted"/>
<evidence type="ECO:0008006" key="5">
    <source>
        <dbReference type="Google" id="ProtNLM"/>
    </source>
</evidence>
<dbReference type="AlphaFoldDB" id="R0HV95"/>
<keyword evidence="1 2" id="KW-0732">Signal</keyword>
<dbReference type="PANTHER" id="PTHR33470:SF58">
    <property type="entry name" value="POLLEN OLE E 1 ALLERGEN AND EXTENSIN FAMILY PROTEIN"/>
    <property type="match status" value="1"/>
</dbReference>
<dbReference type="GO" id="GO:0071944">
    <property type="term" value="C:cell periphery"/>
    <property type="evidence" value="ECO:0007669"/>
    <property type="project" value="TreeGrafter"/>
</dbReference>
<dbReference type="STRING" id="81985.R0HV95"/>
<evidence type="ECO:0000256" key="2">
    <source>
        <dbReference type="SAM" id="SignalP"/>
    </source>
</evidence>
<organism evidence="3 4">
    <name type="scientific">Capsella rubella</name>
    <dbReference type="NCBI Taxonomy" id="81985"/>
    <lineage>
        <taxon>Eukaryota</taxon>
        <taxon>Viridiplantae</taxon>
        <taxon>Streptophyta</taxon>
        <taxon>Embryophyta</taxon>
        <taxon>Tracheophyta</taxon>
        <taxon>Spermatophyta</taxon>
        <taxon>Magnoliopsida</taxon>
        <taxon>eudicotyledons</taxon>
        <taxon>Gunneridae</taxon>
        <taxon>Pentapetalae</taxon>
        <taxon>rosids</taxon>
        <taxon>malvids</taxon>
        <taxon>Brassicales</taxon>
        <taxon>Brassicaceae</taxon>
        <taxon>Camelineae</taxon>
        <taxon>Capsella</taxon>
    </lineage>
</organism>
<dbReference type="Pfam" id="PF01190">
    <property type="entry name" value="Pollen_Ole_e_1"/>
    <property type="match status" value="1"/>
</dbReference>
<dbReference type="KEGG" id="crb:17889409"/>